<accession>A0A8J3Q4U3</accession>
<reference evidence="2" key="1">
    <citation type="submission" date="2021-01" db="EMBL/GenBank/DDBJ databases">
        <title>Whole genome shotgun sequence of Rhizocola hellebori NBRC 109834.</title>
        <authorList>
            <person name="Komaki H."/>
            <person name="Tamura T."/>
        </authorList>
    </citation>
    <scope>NUCLEOTIDE SEQUENCE</scope>
    <source>
        <strain evidence="2">NBRC 109834</strain>
    </source>
</reference>
<keyword evidence="3" id="KW-1185">Reference proteome</keyword>
<sequence length="343" mass="35464">MVTGGVLAAVIAAASVYVVIRLTGPAGDTASAVSPTAAPSGTAASPTASNTPVPSVSPSPSAALGCSSGTNVADGRDPFGGCWPGPNTTGVPAGVNLVKYDGPCTISRDGTVISAKLVKCDLQIRAANVVIEKSHIDGTVYAEISNASFTVTDSTVNASPEGIRQTTGVGQSNFTLRRTEVIGGNRGVYCHLNCTIVDSWIHGQKIKDDWHASAVRMGERTTITHNTMVCDAPVQPDPEGSCSATLTGYGDFTPIRNNAIRHNLFLATAYAAYCAYGGSTKGKPHSGQTSNIVFDNNVFQKGKAKGSACALYGPIGDYDPAVSGNAWTNNRFDDGTVIPSKRY</sequence>
<dbReference type="InterPro" id="IPR011050">
    <property type="entry name" value="Pectin_lyase_fold/virulence"/>
</dbReference>
<comment type="caution">
    <text evidence="2">The sequence shown here is derived from an EMBL/GenBank/DDBJ whole genome shotgun (WGS) entry which is preliminary data.</text>
</comment>
<gene>
    <name evidence="2" type="ORF">Rhe02_18910</name>
</gene>
<evidence type="ECO:0000313" key="3">
    <source>
        <dbReference type="Proteomes" id="UP000612899"/>
    </source>
</evidence>
<evidence type="ECO:0000256" key="1">
    <source>
        <dbReference type="SAM" id="MobiDB-lite"/>
    </source>
</evidence>
<dbReference type="EMBL" id="BONY01000009">
    <property type="protein sequence ID" value="GIH03824.1"/>
    <property type="molecule type" value="Genomic_DNA"/>
</dbReference>
<feature type="region of interest" description="Disordered" evidence="1">
    <location>
        <begin position="29"/>
        <end position="68"/>
    </location>
</feature>
<evidence type="ECO:0000313" key="2">
    <source>
        <dbReference type="EMBL" id="GIH03824.1"/>
    </source>
</evidence>
<organism evidence="2 3">
    <name type="scientific">Rhizocola hellebori</name>
    <dbReference type="NCBI Taxonomy" id="1392758"/>
    <lineage>
        <taxon>Bacteria</taxon>
        <taxon>Bacillati</taxon>
        <taxon>Actinomycetota</taxon>
        <taxon>Actinomycetes</taxon>
        <taxon>Micromonosporales</taxon>
        <taxon>Micromonosporaceae</taxon>
        <taxon>Rhizocola</taxon>
    </lineage>
</organism>
<dbReference type="Proteomes" id="UP000612899">
    <property type="component" value="Unassembled WGS sequence"/>
</dbReference>
<feature type="compositionally biased region" description="Low complexity" evidence="1">
    <location>
        <begin position="29"/>
        <end position="63"/>
    </location>
</feature>
<name>A0A8J3Q4U3_9ACTN</name>
<proteinExistence type="predicted"/>
<dbReference type="SUPFAM" id="SSF51126">
    <property type="entry name" value="Pectin lyase-like"/>
    <property type="match status" value="1"/>
</dbReference>
<protein>
    <submittedName>
        <fullName evidence="2">Uncharacterized protein</fullName>
    </submittedName>
</protein>
<dbReference type="AlphaFoldDB" id="A0A8J3Q4U3"/>